<dbReference type="Proteomes" id="UP001164390">
    <property type="component" value="Chromosome"/>
</dbReference>
<dbReference type="EMBL" id="CP094970">
    <property type="protein sequence ID" value="UYM07192.1"/>
    <property type="molecule type" value="Genomic_DNA"/>
</dbReference>
<dbReference type="KEGG" id="sgrg:L0C25_08980"/>
<gene>
    <name evidence="2" type="ORF">L0C25_08980</name>
</gene>
<evidence type="ECO:0000259" key="1">
    <source>
        <dbReference type="Pfam" id="PF12697"/>
    </source>
</evidence>
<proteinExistence type="predicted"/>
<dbReference type="Gene3D" id="3.40.50.1820">
    <property type="entry name" value="alpha/beta hydrolase"/>
    <property type="match status" value="1"/>
</dbReference>
<evidence type="ECO:0000313" key="3">
    <source>
        <dbReference type="Proteomes" id="UP001164390"/>
    </source>
</evidence>
<feature type="domain" description="AB hydrolase-1" evidence="1">
    <location>
        <begin position="17"/>
        <end position="253"/>
    </location>
</feature>
<dbReference type="Pfam" id="PF12697">
    <property type="entry name" value="Abhydrolase_6"/>
    <property type="match status" value="1"/>
</dbReference>
<keyword evidence="2" id="KW-0378">Hydrolase</keyword>
<dbReference type="RefSeq" id="WP_271636141.1">
    <property type="nucleotide sequence ID" value="NZ_CP094970.1"/>
</dbReference>
<evidence type="ECO:0000313" key="2">
    <source>
        <dbReference type="EMBL" id="UYM07192.1"/>
    </source>
</evidence>
<dbReference type="InterPro" id="IPR000073">
    <property type="entry name" value="AB_hydrolase_1"/>
</dbReference>
<dbReference type="GO" id="GO:0016787">
    <property type="term" value="F:hydrolase activity"/>
    <property type="evidence" value="ECO:0007669"/>
    <property type="project" value="UniProtKB-KW"/>
</dbReference>
<dbReference type="PRINTS" id="PR00111">
    <property type="entry name" value="ABHYDROLASE"/>
</dbReference>
<reference evidence="2" key="1">
    <citation type="submission" date="2022-01" db="EMBL/GenBank/DDBJ databases">
        <title>Nocardioidaceae gen. sp. A5X3R13.</title>
        <authorList>
            <person name="Lopez Marin M.A."/>
            <person name="Uhlik O."/>
        </authorList>
    </citation>
    <scope>NUCLEOTIDE SEQUENCE</scope>
    <source>
        <strain evidence="2">A5X3R13</strain>
    </source>
</reference>
<dbReference type="PANTHER" id="PTHR46438">
    <property type="entry name" value="ALPHA/BETA-HYDROLASES SUPERFAMILY PROTEIN"/>
    <property type="match status" value="1"/>
</dbReference>
<keyword evidence="3" id="KW-1185">Reference proteome</keyword>
<name>A0AA46TKX0_9ACTN</name>
<organism evidence="2 3">
    <name type="scientific">Solicola gregarius</name>
    <dbReference type="NCBI Taxonomy" id="2908642"/>
    <lineage>
        <taxon>Bacteria</taxon>
        <taxon>Bacillati</taxon>
        <taxon>Actinomycetota</taxon>
        <taxon>Actinomycetes</taxon>
        <taxon>Propionibacteriales</taxon>
        <taxon>Nocardioidaceae</taxon>
        <taxon>Solicola</taxon>
    </lineage>
</organism>
<dbReference type="PANTHER" id="PTHR46438:SF11">
    <property type="entry name" value="LIPASE-RELATED"/>
    <property type="match status" value="1"/>
</dbReference>
<dbReference type="SUPFAM" id="SSF53474">
    <property type="entry name" value="alpha/beta-Hydrolases"/>
    <property type="match status" value="1"/>
</dbReference>
<sequence>MTDLDIAMTRTGAGEPVVLLHGIGHRRQAWDPIIELLATDYEVIAVDLPGFGESPGLPPALTYDMATTIENFAQTFADLGLDRPHVVGNSLGGAIALELGAQDLVRSVTALSPGGFWKPYDRKRALLLLGSLRMSAMVPESTLRRIAHSPRLRAQAMRQIVAHPERLTDEQFVADALCMARSPGYKPTARAAAKYDCHAVPVVPTTIAWGTRDRVLPPRQAAIARRRLPAARHLSLPGCGHVPMIDDPELIVQVIRLGVSRQDAAA</sequence>
<dbReference type="AlphaFoldDB" id="A0AA46TKX0"/>
<accession>A0AA46TKX0</accession>
<protein>
    <submittedName>
        <fullName evidence="2">Alpha/beta hydrolase</fullName>
    </submittedName>
</protein>
<dbReference type="InterPro" id="IPR029058">
    <property type="entry name" value="AB_hydrolase_fold"/>
</dbReference>